<dbReference type="Pfam" id="PF00097">
    <property type="entry name" value="zf-C3HC4"/>
    <property type="match status" value="1"/>
</dbReference>
<keyword evidence="4 11" id="KW-0808">Transferase</keyword>
<keyword evidence="11" id="KW-0256">Endoplasmic reticulum</keyword>
<evidence type="ECO:0000256" key="2">
    <source>
        <dbReference type="ARBA" id="ARBA00004308"/>
    </source>
</evidence>
<dbReference type="FunFam" id="3.30.40.10:FF:000365">
    <property type="entry name" value="Zinc finger family protein"/>
    <property type="match status" value="1"/>
</dbReference>
<keyword evidence="8 11" id="KW-0862">Zinc</keyword>
<dbReference type="Gene3D" id="3.30.40.10">
    <property type="entry name" value="Zinc/RING finger domain, C3HC4 (zinc finger)"/>
    <property type="match status" value="1"/>
</dbReference>
<dbReference type="InterPro" id="IPR018957">
    <property type="entry name" value="Znf_C3HC4_RING-type"/>
</dbReference>
<organism evidence="14 15">
    <name type="scientific">Salix brachista</name>
    <dbReference type="NCBI Taxonomy" id="2182728"/>
    <lineage>
        <taxon>Eukaryota</taxon>
        <taxon>Viridiplantae</taxon>
        <taxon>Streptophyta</taxon>
        <taxon>Embryophyta</taxon>
        <taxon>Tracheophyta</taxon>
        <taxon>Spermatophyta</taxon>
        <taxon>Magnoliopsida</taxon>
        <taxon>eudicotyledons</taxon>
        <taxon>Gunneridae</taxon>
        <taxon>Pentapetalae</taxon>
        <taxon>rosids</taxon>
        <taxon>fabids</taxon>
        <taxon>Malpighiales</taxon>
        <taxon>Salicaceae</taxon>
        <taxon>Saliceae</taxon>
        <taxon>Salix</taxon>
    </lineage>
</organism>
<comment type="function">
    <text evidence="11">E3 ubiquitin-protein ligase.</text>
</comment>
<evidence type="ECO:0000256" key="9">
    <source>
        <dbReference type="ARBA" id="ARBA00023136"/>
    </source>
</evidence>
<evidence type="ECO:0000256" key="6">
    <source>
        <dbReference type="ARBA" id="ARBA00022771"/>
    </source>
</evidence>
<dbReference type="CDD" id="cd16745">
    <property type="entry name" value="RING-HC_AtRMA-like"/>
    <property type="match status" value="1"/>
</dbReference>
<evidence type="ECO:0000313" key="15">
    <source>
        <dbReference type="Proteomes" id="UP000326939"/>
    </source>
</evidence>
<gene>
    <name evidence="14" type="ORF">DKX38_023858</name>
</gene>
<dbReference type="GO" id="GO:0061630">
    <property type="term" value="F:ubiquitin protein ligase activity"/>
    <property type="evidence" value="ECO:0007669"/>
    <property type="project" value="UniProtKB-UniRule"/>
</dbReference>
<dbReference type="PROSITE" id="PS00518">
    <property type="entry name" value="ZF_RING_1"/>
    <property type="match status" value="1"/>
</dbReference>
<protein>
    <recommendedName>
        <fullName evidence="11">E3 ubiquitin-protein ligase RMA</fullName>
        <ecNumber evidence="11">2.3.2.27</ecNumber>
    </recommendedName>
    <alternativeName>
        <fullName evidence="11">Protein RING membrane-anchor</fullName>
    </alternativeName>
    <alternativeName>
        <fullName evidence="11">RING-type E3 ubiquitin transferase RMA</fullName>
    </alternativeName>
</protein>
<evidence type="ECO:0000256" key="8">
    <source>
        <dbReference type="ARBA" id="ARBA00022833"/>
    </source>
</evidence>
<dbReference type="UniPathway" id="UPA00143"/>
<dbReference type="AlphaFoldDB" id="A0A5N5JJV9"/>
<keyword evidence="15" id="KW-1185">Reference proteome</keyword>
<evidence type="ECO:0000313" key="14">
    <source>
        <dbReference type="EMBL" id="KAB5519539.1"/>
    </source>
</evidence>
<evidence type="ECO:0000256" key="5">
    <source>
        <dbReference type="ARBA" id="ARBA00022723"/>
    </source>
</evidence>
<comment type="caution">
    <text evidence="14">The sequence shown here is derived from an EMBL/GenBank/DDBJ whole genome shotgun (WGS) entry which is preliminary data.</text>
</comment>
<evidence type="ECO:0000256" key="4">
    <source>
        <dbReference type="ARBA" id="ARBA00022679"/>
    </source>
</evidence>
<evidence type="ECO:0000259" key="13">
    <source>
        <dbReference type="PROSITE" id="PS50089"/>
    </source>
</evidence>
<evidence type="ECO:0000256" key="3">
    <source>
        <dbReference type="ARBA" id="ARBA00004906"/>
    </source>
</evidence>
<dbReference type="GO" id="GO:0016567">
    <property type="term" value="P:protein ubiquitination"/>
    <property type="evidence" value="ECO:0007669"/>
    <property type="project" value="UniProtKB-UniPathway"/>
</dbReference>
<comment type="pathway">
    <text evidence="3 11">Protein modification; protein ubiquitination.</text>
</comment>
<dbReference type="GO" id="GO:0006511">
    <property type="term" value="P:ubiquitin-dependent protein catabolic process"/>
    <property type="evidence" value="ECO:0007669"/>
    <property type="project" value="UniProtKB-UniRule"/>
</dbReference>
<dbReference type="EMBL" id="VDCV01000016">
    <property type="protein sequence ID" value="KAB5519539.1"/>
    <property type="molecule type" value="Genomic_DNA"/>
</dbReference>
<sequence>MDEETSDTMNLDLNLGPGPEAELELEAPNEAVNLDDWVDDPIERIREAVRIRAQQHRRWRQFQLPLQTQSLSVELNQLIGNPGHVSTLQAGEGSVAAEERTNEAPKLCENNNVFLEDEVSEKKDDVEKTSDNDGSFFDCNICLDFATDPVVTCCGHLFCWPCLYQWLHVHSDAKECPVCKGEVTMKNVTPIYGRGCTTREPEEDTNLEIPIRPHARRVESLRQTASRHLYSFPVEEMIRRLGSRLDFAQDLSLPQDSNGSRGAADRTQSLLNRIMTYRGMRAEQNPIGPPDEMVDLTQTSPGSPVGVHARRLHDIVDLIHSGTASTETGSARRANAVLLRRSHTHAQRSSSHNAFFPPLNSTEGLVETYFRTHSIGRNHEQPQSVDDRDSFSSIAAVINSENHMDTAVEIDSPVSLSTSSSRRRNNASRVSDVDSGDSRAPRRRRLN</sequence>
<keyword evidence="5 11" id="KW-0479">Metal-binding</keyword>
<feature type="domain" description="RING-type" evidence="13">
    <location>
        <begin position="139"/>
        <end position="180"/>
    </location>
</feature>
<feature type="region of interest" description="Disordered" evidence="12">
    <location>
        <begin position="413"/>
        <end position="447"/>
    </location>
</feature>
<keyword evidence="6 10" id="KW-0863">Zinc-finger</keyword>
<dbReference type="SUPFAM" id="SSF57850">
    <property type="entry name" value="RING/U-box"/>
    <property type="match status" value="1"/>
</dbReference>
<name>A0A5N5JJV9_9ROSI</name>
<dbReference type="Proteomes" id="UP000326939">
    <property type="component" value="Chromosome 16"/>
</dbReference>
<accession>A0A5N5JJV9</accession>
<evidence type="ECO:0000256" key="11">
    <source>
        <dbReference type="RuleBase" id="RU369090"/>
    </source>
</evidence>
<dbReference type="GO" id="GO:0005789">
    <property type="term" value="C:endoplasmic reticulum membrane"/>
    <property type="evidence" value="ECO:0007669"/>
    <property type="project" value="UniProtKB-SubCell"/>
</dbReference>
<keyword evidence="7 11" id="KW-0833">Ubl conjugation pathway</keyword>
<comment type="catalytic activity">
    <reaction evidence="1 11">
        <text>S-ubiquitinyl-[E2 ubiquitin-conjugating enzyme]-L-cysteine + [acceptor protein]-L-lysine = [E2 ubiquitin-conjugating enzyme]-L-cysteine + N(6)-ubiquitinyl-[acceptor protein]-L-lysine.</text>
        <dbReference type="EC" id="2.3.2.27"/>
    </reaction>
</comment>
<evidence type="ECO:0000256" key="10">
    <source>
        <dbReference type="PROSITE-ProRule" id="PRU00175"/>
    </source>
</evidence>
<dbReference type="InterPro" id="IPR045103">
    <property type="entry name" value="RNF5/RNF185-like"/>
</dbReference>
<evidence type="ECO:0000256" key="7">
    <source>
        <dbReference type="ARBA" id="ARBA00022786"/>
    </source>
</evidence>
<comment type="subcellular location">
    <subcellularLocation>
        <location evidence="2">Endomembrane system</location>
    </subcellularLocation>
    <subcellularLocation>
        <location evidence="11">Endoplasmic reticulum membrane</location>
        <topology evidence="11">Single-pass type IV membrane protein</topology>
    </subcellularLocation>
</comment>
<keyword evidence="9" id="KW-0472">Membrane</keyword>
<evidence type="ECO:0000256" key="12">
    <source>
        <dbReference type="SAM" id="MobiDB-lite"/>
    </source>
</evidence>
<evidence type="ECO:0000256" key="1">
    <source>
        <dbReference type="ARBA" id="ARBA00000900"/>
    </source>
</evidence>
<dbReference type="InterPro" id="IPR017907">
    <property type="entry name" value="Znf_RING_CS"/>
</dbReference>
<dbReference type="InterPro" id="IPR013083">
    <property type="entry name" value="Znf_RING/FYVE/PHD"/>
</dbReference>
<dbReference type="PANTHER" id="PTHR12313">
    <property type="entry name" value="E3 UBIQUITIN-PROTEIN LIGASE RNF5-RELATED"/>
    <property type="match status" value="1"/>
</dbReference>
<proteinExistence type="predicted"/>
<reference evidence="15" key="1">
    <citation type="journal article" date="2019" name="Gigascience">
        <title>De novo genome assembly of the endangered Acer yangbiense, a plant species with extremely small populations endemic to Yunnan Province, China.</title>
        <authorList>
            <person name="Yang J."/>
            <person name="Wariss H.M."/>
            <person name="Tao L."/>
            <person name="Zhang R."/>
            <person name="Yun Q."/>
            <person name="Hollingsworth P."/>
            <person name="Dao Z."/>
            <person name="Luo G."/>
            <person name="Guo H."/>
            <person name="Ma Y."/>
            <person name="Sun W."/>
        </authorList>
    </citation>
    <scope>NUCLEOTIDE SEQUENCE [LARGE SCALE GENOMIC DNA]</scope>
    <source>
        <strain evidence="15">cv. br00</strain>
    </source>
</reference>
<dbReference type="InterPro" id="IPR001841">
    <property type="entry name" value="Znf_RING"/>
</dbReference>
<dbReference type="SMART" id="SM00184">
    <property type="entry name" value="RING"/>
    <property type="match status" value="1"/>
</dbReference>
<dbReference type="PROSITE" id="PS50089">
    <property type="entry name" value="ZF_RING_2"/>
    <property type="match status" value="1"/>
</dbReference>
<comment type="domain">
    <text evidence="11">The RING-type zinc finger domain is responsible for E3 ligase activity.</text>
</comment>
<dbReference type="GO" id="GO:0008270">
    <property type="term" value="F:zinc ion binding"/>
    <property type="evidence" value="ECO:0007669"/>
    <property type="project" value="UniProtKB-KW"/>
</dbReference>
<dbReference type="EC" id="2.3.2.27" evidence="11"/>